<feature type="domain" description="Serine aminopeptidase S33" evidence="5">
    <location>
        <begin position="576"/>
        <end position="707"/>
    </location>
</feature>
<organism evidence="7 8">
    <name type="scientific">Dyadobacter helix</name>
    <dbReference type="NCBI Taxonomy" id="2822344"/>
    <lineage>
        <taxon>Bacteria</taxon>
        <taxon>Pseudomonadati</taxon>
        <taxon>Bacteroidota</taxon>
        <taxon>Cytophagia</taxon>
        <taxon>Cytophagales</taxon>
        <taxon>Spirosomataceae</taxon>
        <taxon>Dyadobacter</taxon>
    </lineage>
</organism>
<evidence type="ECO:0000256" key="3">
    <source>
        <dbReference type="ARBA" id="ARBA00022801"/>
    </source>
</evidence>
<dbReference type="Pfam" id="PF22244">
    <property type="entry name" value="GCE_fung"/>
    <property type="match status" value="1"/>
</dbReference>
<reference evidence="7" key="1">
    <citation type="submission" date="2021-04" db="EMBL/GenBank/DDBJ databases">
        <authorList>
            <person name="Rodrigo-Torres L."/>
            <person name="Arahal R. D."/>
            <person name="Lucena T."/>
        </authorList>
    </citation>
    <scope>NUCLEOTIDE SEQUENCE</scope>
    <source>
        <strain evidence="7">CECT 9275</strain>
    </source>
</reference>
<keyword evidence="8" id="KW-1185">Reference proteome</keyword>
<evidence type="ECO:0000256" key="1">
    <source>
        <dbReference type="ARBA" id="ARBA00022487"/>
    </source>
</evidence>
<gene>
    <name evidence="7" type="ORF">DYBT9275_02535</name>
</gene>
<dbReference type="InterPro" id="IPR054579">
    <property type="entry name" value="GCE-like_dom"/>
</dbReference>
<dbReference type="GO" id="GO:0052689">
    <property type="term" value="F:carboxylic ester hydrolase activity"/>
    <property type="evidence" value="ECO:0007669"/>
    <property type="project" value="UniProtKB-KW"/>
</dbReference>
<keyword evidence="1" id="KW-0719">Serine esterase</keyword>
<dbReference type="InterPro" id="IPR050261">
    <property type="entry name" value="FrsA_esterase"/>
</dbReference>
<feature type="domain" description="4-O-methyl-glucuronoyl methylesterase-like" evidence="6">
    <location>
        <begin position="166"/>
        <end position="382"/>
    </location>
</feature>
<name>A0A916JBH8_9BACT</name>
<dbReference type="InterPro" id="IPR022742">
    <property type="entry name" value="Hydrolase_4"/>
</dbReference>
<dbReference type="Gene3D" id="3.40.50.1820">
    <property type="entry name" value="alpha/beta hydrolase"/>
    <property type="match status" value="2"/>
</dbReference>
<evidence type="ECO:0000256" key="2">
    <source>
        <dbReference type="ARBA" id="ARBA00022729"/>
    </source>
</evidence>
<protein>
    <recommendedName>
        <fullName evidence="9">Alpha/beta fold hydrolase</fullName>
    </recommendedName>
</protein>
<dbReference type="PANTHER" id="PTHR22946:SF9">
    <property type="entry name" value="POLYKETIDE TRANSFERASE AF380"/>
    <property type="match status" value="1"/>
</dbReference>
<feature type="chain" id="PRO_5036673207" description="Alpha/beta fold hydrolase" evidence="4">
    <location>
        <begin position="24"/>
        <end position="793"/>
    </location>
</feature>
<dbReference type="Pfam" id="PF12146">
    <property type="entry name" value="Hydrolase_4"/>
    <property type="match status" value="1"/>
</dbReference>
<dbReference type="SUPFAM" id="SSF53474">
    <property type="entry name" value="alpha/beta-Hydrolases"/>
    <property type="match status" value="2"/>
</dbReference>
<dbReference type="PANTHER" id="PTHR22946">
    <property type="entry name" value="DIENELACTONE HYDROLASE DOMAIN-CONTAINING PROTEIN-RELATED"/>
    <property type="match status" value="1"/>
</dbReference>
<evidence type="ECO:0000313" key="8">
    <source>
        <dbReference type="Proteomes" id="UP000680038"/>
    </source>
</evidence>
<dbReference type="Proteomes" id="UP000680038">
    <property type="component" value="Unassembled WGS sequence"/>
</dbReference>
<comment type="caution">
    <text evidence="7">The sequence shown here is derived from an EMBL/GenBank/DDBJ whole genome shotgun (WGS) entry which is preliminary data.</text>
</comment>
<evidence type="ECO:0000256" key="4">
    <source>
        <dbReference type="SAM" id="SignalP"/>
    </source>
</evidence>
<keyword evidence="3" id="KW-0378">Hydrolase</keyword>
<keyword evidence="2 4" id="KW-0732">Signal</keyword>
<evidence type="ECO:0000259" key="6">
    <source>
        <dbReference type="Pfam" id="PF22244"/>
    </source>
</evidence>
<dbReference type="RefSeq" id="WP_215239165.1">
    <property type="nucleotide sequence ID" value="NZ_CAJRAF010000002.1"/>
</dbReference>
<dbReference type="EMBL" id="CAJRAF010000002">
    <property type="protein sequence ID" value="CAG5000802.1"/>
    <property type="molecule type" value="Genomic_DNA"/>
</dbReference>
<evidence type="ECO:0000259" key="5">
    <source>
        <dbReference type="Pfam" id="PF12146"/>
    </source>
</evidence>
<accession>A0A916JBH8</accession>
<dbReference type="AlphaFoldDB" id="A0A916JBH8"/>
<proteinExistence type="predicted"/>
<evidence type="ECO:0000313" key="7">
    <source>
        <dbReference type="EMBL" id="CAG5000802.1"/>
    </source>
</evidence>
<feature type="signal peptide" evidence="4">
    <location>
        <begin position="1"/>
        <end position="23"/>
    </location>
</feature>
<evidence type="ECO:0008006" key="9">
    <source>
        <dbReference type="Google" id="ProtNLM"/>
    </source>
</evidence>
<dbReference type="InterPro" id="IPR029058">
    <property type="entry name" value="AB_hydrolase_fold"/>
</dbReference>
<sequence length="793" mass="89662">MVKFVNIIFISAFCSMFFSFVRARTYVQSAVPRSVPESDSARRKAVLTRILSQMPADDTLKGHVSYEDKTFGDWLSRTGELPPDFDKMPSTPFLPDPLTMLSEGKDTPITTPEQWQRKRSWLKEQIQYYLSGTYPAQPQNLTAEIKKEERDGTVLLQEVRLRFGPGREAALTIEMMIPPGKGPFPVFITQWNHREWAQLAVRRGYVACVVANADLRDDTESYARIWAGKHDFTRLMRRAFGSFVAVDYLYTLPFIDQKQIGMTGHSRNGKLSMLAGAFDERITAVVSSSGGSGAEIPWRYATPQYVVEDIALLTTAQPAWFHPRLRFFIGNENKLPVDQHSYMALMAPRALLLSTSANESASNPWGAEQAFQSARQVYRLLGAEDQLAIRFRGGFHGTSARDIEDYLDFFDYVFNRNGPKPENKLLYHYTFEKWLTLSGEKTDPLDWPERTAKEMLITPRGKQIGTAKDWEIRKEEILKSIRWTLGEEPAGLHHNGAQHLKNNGAGEDNFGSFLPRPVETSAMGIMKITPYKGFGDYLYGNVYYPKNKVKDGQRTKLPAIIYLHPYDYSKGFSTTDHQYGLQSFFEKLTSQGYAVFAFDMIGFGNRIDEGTRFYERYPHWSKMGKMITDARSAVDALGKLDIIDQSKIYIAGQSLGGTVGLFTAALDQRIAGIVAVAGFAPMHTNVPGQAGIRTLSHLHGLMPRLGFFVQHEERLPFDFQEILAAIAPRPILIIAPEYDTEAVLPAIEEAVREASRVHRFYPKSGDIQVLKPKSENRLSGEIKSVVYKWASEH</sequence>